<proteinExistence type="predicted"/>
<keyword evidence="2" id="KW-1185">Reference proteome</keyword>
<protein>
    <submittedName>
        <fullName evidence="1">Uncharacterized protein</fullName>
    </submittedName>
</protein>
<dbReference type="EMBL" id="CP039398">
    <property type="protein sequence ID" value="QCD43781.1"/>
    <property type="molecule type" value="Genomic_DNA"/>
</dbReference>
<evidence type="ECO:0000313" key="2">
    <source>
        <dbReference type="Proteomes" id="UP000297149"/>
    </source>
</evidence>
<accession>A0A4P7W6N0</accession>
<name>A0A4P7W6N0_9BACT</name>
<reference evidence="2" key="1">
    <citation type="submission" date="2019-02" db="EMBL/GenBank/DDBJ databases">
        <title>Isolation and identification of novel species under the genus Muribaculum.</title>
        <authorList>
            <person name="Miyake S."/>
            <person name="Ding Y."/>
            <person name="Low A."/>
            <person name="Soh M."/>
            <person name="Seedorf H."/>
        </authorList>
    </citation>
    <scope>NUCLEOTIDE SEQUENCE [LARGE SCALE GENOMIC DNA]</scope>
    <source>
        <strain evidence="2">H5</strain>
        <plasmid evidence="2">ph5-2</plasmid>
    </source>
</reference>
<gene>
    <name evidence="1" type="ORF">E7747_16135</name>
</gene>
<dbReference type="AlphaFoldDB" id="A0A4P7W6N0"/>
<organism evidence="1 2">
    <name type="scientific">Duncaniella dubosii</name>
    <dbReference type="NCBI Taxonomy" id="2518971"/>
    <lineage>
        <taxon>Bacteria</taxon>
        <taxon>Pseudomonadati</taxon>
        <taxon>Bacteroidota</taxon>
        <taxon>Bacteroidia</taxon>
        <taxon>Bacteroidales</taxon>
        <taxon>Muribaculaceae</taxon>
        <taxon>Duncaniella</taxon>
    </lineage>
</organism>
<sequence>MEEIVSHHRNILQYYLNQDIGQTNTSNITEFSIYDIPWGDILDAIASKNTFLSKQIHTHQFSTHEIRYMCALLCGLSGKEYGLITGFKSQYNLSWSIRNKFGMAPKSTNLRIFLQKLSDSPSYESSSPSIPK</sequence>
<keyword evidence="1" id="KW-0614">Plasmid</keyword>
<dbReference type="RefSeq" id="WP_128708253.1">
    <property type="nucleotide sequence ID" value="NZ_CP039398.1"/>
</dbReference>
<evidence type="ECO:0000313" key="1">
    <source>
        <dbReference type="EMBL" id="QCD43781.1"/>
    </source>
</evidence>
<dbReference type="KEGG" id="ddb:E7747_16135"/>
<geneLocation type="plasmid" evidence="2">
    <name>ph5-2</name>
</geneLocation>
<dbReference type="Proteomes" id="UP000297149">
    <property type="component" value="Plasmid ph5-2"/>
</dbReference>
<dbReference type="GeneID" id="40047853"/>